<dbReference type="KEGG" id="bado:BBMN23_0385"/>
<dbReference type="OrthoDB" id="307788at2"/>
<keyword evidence="1 2" id="KW-0690">Ribosome biogenesis</keyword>
<dbReference type="GO" id="GO:0005829">
    <property type="term" value="C:cytosol"/>
    <property type="evidence" value="ECO:0007669"/>
    <property type="project" value="TreeGrafter"/>
</dbReference>
<comment type="subcellular location">
    <subcellularLocation>
        <location evidence="2">Cytoplasm</location>
    </subcellularLocation>
</comment>
<dbReference type="GO" id="GO:0043024">
    <property type="term" value="F:ribosomal small subunit binding"/>
    <property type="evidence" value="ECO:0007669"/>
    <property type="project" value="TreeGrafter"/>
</dbReference>
<feature type="compositionally biased region" description="Acidic residues" evidence="3">
    <location>
        <begin position="145"/>
        <end position="167"/>
    </location>
</feature>
<feature type="region of interest" description="Disordered" evidence="3">
    <location>
        <begin position="127"/>
        <end position="167"/>
    </location>
</feature>
<dbReference type="InterPro" id="IPR000238">
    <property type="entry name" value="RbfA"/>
</dbReference>
<dbReference type="InterPro" id="IPR020053">
    <property type="entry name" value="Ribosome-bd_factorA_CS"/>
</dbReference>
<comment type="subunit">
    <text evidence="2">Monomer. Binds 30S ribosomal subunits, but not 50S ribosomal subunits or 70S ribosomes.</text>
</comment>
<dbReference type="SUPFAM" id="SSF89919">
    <property type="entry name" value="Ribosome-binding factor A, RbfA"/>
    <property type="match status" value="1"/>
</dbReference>
<evidence type="ECO:0000256" key="1">
    <source>
        <dbReference type="ARBA" id="ARBA00022517"/>
    </source>
</evidence>
<comment type="similarity">
    <text evidence="2">Belongs to the RbfA family.</text>
</comment>
<dbReference type="RefSeq" id="WP_039774805.1">
    <property type="nucleotide sequence ID" value="NZ_CP010437.1"/>
</dbReference>
<dbReference type="PANTHER" id="PTHR33515:SF1">
    <property type="entry name" value="RIBOSOME-BINDING FACTOR A, CHLOROPLASTIC-RELATED"/>
    <property type="match status" value="1"/>
</dbReference>
<dbReference type="Proteomes" id="UP000175684">
    <property type="component" value="Unassembled WGS sequence"/>
</dbReference>
<evidence type="ECO:0000256" key="3">
    <source>
        <dbReference type="SAM" id="MobiDB-lite"/>
    </source>
</evidence>
<organism evidence="4 5">
    <name type="scientific">Bifidobacterium adolescentis</name>
    <dbReference type="NCBI Taxonomy" id="1680"/>
    <lineage>
        <taxon>Bacteria</taxon>
        <taxon>Bacillati</taxon>
        <taxon>Actinomycetota</taxon>
        <taxon>Actinomycetes</taxon>
        <taxon>Bifidobacteriales</taxon>
        <taxon>Bifidobacteriaceae</taxon>
        <taxon>Bifidobacterium</taxon>
    </lineage>
</organism>
<sequence length="167" mass="18755">MAGTNPRAARIAALIQRVIASSMEAQLHDKRLANVTITEVRVTNDLQIAKVYWTQLGHEGHEQGERRRAQQALNQAKGRLRSLVGAKAGLRLTPQLEFIFDEVPGEAHEIEDILALAHKRDEELAKSRANAQYAGDADPYKHDEPDDDDFDDDDDVEVEDWDDDDEA</sequence>
<reference evidence="4 5" key="1">
    <citation type="submission" date="2016-07" db="EMBL/GenBank/DDBJ databases">
        <title>Draft Genome Sequence of Bifidobacterium adolescentis strain Km 4.</title>
        <authorList>
            <person name="Danilenko V.N."/>
        </authorList>
    </citation>
    <scope>NUCLEOTIDE SEQUENCE [LARGE SCALE GENOMIC DNA]</scope>
    <source>
        <strain evidence="4 5">Km 4</strain>
    </source>
</reference>
<dbReference type="PANTHER" id="PTHR33515">
    <property type="entry name" value="RIBOSOME-BINDING FACTOR A, CHLOROPLASTIC-RELATED"/>
    <property type="match status" value="1"/>
</dbReference>
<dbReference type="NCBIfam" id="TIGR00082">
    <property type="entry name" value="rbfA"/>
    <property type="match status" value="1"/>
</dbReference>
<evidence type="ECO:0000313" key="4">
    <source>
        <dbReference type="EMBL" id="OFA35920.1"/>
    </source>
</evidence>
<proteinExistence type="inferred from homology"/>
<dbReference type="HAMAP" id="MF_00003">
    <property type="entry name" value="RbfA"/>
    <property type="match status" value="1"/>
</dbReference>
<protein>
    <recommendedName>
        <fullName evidence="2">Ribosome-binding factor A</fullName>
    </recommendedName>
</protein>
<comment type="function">
    <text evidence="2">One of several proteins that assist in the late maturation steps of the functional core of the 30S ribosomal subunit. Associates with free 30S ribosomal subunits (but not with 30S subunits that are part of 70S ribosomes or polysomes). Required for efficient processing of 16S rRNA. May interact with the 5'-terminal helix region of 16S rRNA.</text>
</comment>
<evidence type="ECO:0000313" key="5">
    <source>
        <dbReference type="Proteomes" id="UP000175684"/>
    </source>
</evidence>
<dbReference type="PATRIC" id="fig|1680.5.peg.391"/>
<keyword evidence="2" id="KW-0963">Cytoplasm</keyword>
<dbReference type="InterPro" id="IPR023799">
    <property type="entry name" value="RbfA_dom_sf"/>
</dbReference>
<dbReference type="PROSITE" id="PS01319">
    <property type="entry name" value="RBFA"/>
    <property type="match status" value="1"/>
</dbReference>
<gene>
    <name evidence="2" type="primary">rbfA</name>
    <name evidence="4" type="ORF">BBK15_01080</name>
</gene>
<evidence type="ECO:0000256" key="2">
    <source>
        <dbReference type="HAMAP-Rule" id="MF_00003"/>
    </source>
</evidence>
<accession>A0A0B5BFY7</accession>
<name>A0A0B5BFY7_BIFAD</name>
<dbReference type="Pfam" id="PF02033">
    <property type="entry name" value="RBFA"/>
    <property type="match status" value="1"/>
</dbReference>
<dbReference type="InterPro" id="IPR015946">
    <property type="entry name" value="KH_dom-like_a/b"/>
</dbReference>
<dbReference type="GO" id="GO:0030490">
    <property type="term" value="P:maturation of SSU-rRNA"/>
    <property type="evidence" value="ECO:0007669"/>
    <property type="project" value="UniProtKB-UniRule"/>
</dbReference>
<comment type="caution">
    <text evidence="4">The sequence shown here is derived from an EMBL/GenBank/DDBJ whole genome shotgun (WGS) entry which is preliminary data.</text>
</comment>
<dbReference type="EMBL" id="MAXD01000001">
    <property type="protein sequence ID" value="OFA35920.1"/>
    <property type="molecule type" value="Genomic_DNA"/>
</dbReference>
<dbReference type="AlphaFoldDB" id="A0A0B5BFY7"/>
<dbReference type="Gene3D" id="3.30.300.20">
    <property type="match status" value="1"/>
</dbReference>